<dbReference type="PROSITE" id="PS51658">
    <property type="entry name" value="BFN"/>
    <property type="match status" value="1"/>
</dbReference>
<gene>
    <name evidence="2" type="ORF">NSPZN2_30039</name>
</gene>
<sequence length="171" mass="17922">MISIAGRWLLGALCVLVPVVSSGDLSALADEGGTSPQVTISEVRVGLSDHGPVVLLSADGKTIPVFVDHTVAASIQAALTGERLPRPLSHDLMHTILEALGGRVIRTVITLKSGTFYGSLTVAFQGQEKVFDSRSSDSIALAIHFHAPILVGRDLLESAGTPSHEPKPQTL</sequence>
<organism evidence="2 3">
    <name type="scientific">Nitrospira defluvii</name>
    <dbReference type="NCBI Taxonomy" id="330214"/>
    <lineage>
        <taxon>Bacteria</taxon>
        <taxon>Pseudomonadati</taxon>
        <taxon>Nitrospirota</taxon>
        <taxon>Nitrospiria</taxon>
        <taxon>Nitrospirales</taxon>
        <taxon>Nitrospiraceae</taxon>
        <taxon>Nitrospira</taxon>
    </lineage>
</organism>
<dbReference type="Pfam" id="PF02577">
    <property type="entry name" value="BFN_dom"/>
    <property type="match status" value="1"/>
</dbReference>
<evidence type="ECO:0000313" key="2">
    <source>
        <dbReference type="EMBL" id="CAE6748190.1"/>
    </source>
</evidence>
<dbReference type="RefSeq" id="WP_213042256.1">
    <property type="nucleotide sequence ID" value="NZ_CAJNBJ010000016.1"/>
</dbReference>
<reference evidence="2 3" key="1">
    <citation type="submission" date="2021-02" db="EMBL/GenBank/DDBJ databases">
        <authorList>
            <person name="Han P."/>
        </authorList>
    </citation>
    <scope>NUCLEOTIDE SEQUENCE [LARGE SCALE GENOMIC DNA]</scope>
    <source>
        <strain evidence="2">Candidatus Nitrospira sp. ZN2</strain>
    </source>
</reference>
<dbReference type="EMBL" id="CAJNBJ010000016">
    <property type="protein sequence ID" value="CAE6748190.1"/>
    <property type="molecule type" value="Genomic_DNA"/>
</dbReference>
<dbReference type="Gene3D" id="3.10.690.10">
    <property type="entry name" value="Bifunctional nuclease domain"/>
    <property type="match status" value="1"/>
</dbReference>
<evidence type="ECO:0000259" key="1">
    <source>
        <dbReference type="PROSITE" id="PS51658"/>
    </source>
</evidence>
<dbReference type="InterPro" id="IPR003729">
    <property type="entry name" value="Bi_nuclease_dom"/>
</dbReference>
<proteinExistence type="predicted"/>
<evidence type="ECO:0000313" key="3">
    <source>
        <dbReference type="Proteomes" id="UP000675880"/>
    </source>
</evidence>
<dbReference type="Proteomes" id="UP000675880">
    <property type="component" value="Unassembled WGS sequence"/>
</dbReference>
<name>A0ABN7LG68_9BACT</name>
<comment type="caution">
    <text evidence="2">The sequence shown here is derived from an EMBL/GenBank/DDBJ whole genome shotgun (WGS) entry which is preliminary data.</text>
</comment>
<dbReference type="InterPro" id="IPR036104">
    <property type="entry name" value="BFN_sf"/>
</dbReference>
<feature type="domain" description="BFN" evidence="1">
    <location>
        <begin position="35"/>
        <end position="163"/>
    </location>
</feature>
<dbReference type="SUPFAM" id="SSF103256">
    <property type="entry name" value="Hypothetical protein TM0160"/>
    <property type="match status" value="1"/>
</dbReference>
<keyword evidence="3" id="KW-1185">Reference proteome</keyword>
<accession>A0ABN7LG68</accession>
<protein>
    <recommendedName>
        <fullName evidence="1">BFN domain-containing protein</fullName>
    </recommendedName>
</protein>